<evidence type="ECO:0000256" key="4">
    <source>
        <dbReference type="ARBA" id="ARBA00022806"/>
    </source>
</evidence>
<evidence type="ECO:0000256" key="3">
    <source>
        <dbReference type="ARBA" id="ARBA00022801"/>
    </source>
</evidence>
<reference evidence="14 15" key="1">
    <citation type="submission" date="2018-02" db="EMBL/GenBank/DDBJ databases">
        <title>Novel Leptospira species isolated from soil and water in Japan.</title>
        <authorList>
            <person name="Nakao R."/>
            <person name="Masuzawa T."/>
        </authorList>
    </citation>
    <scope>NUCLEOTIDE SEQUENCE [LARGE SCALE GENOMIC DNA]</scope>
    <source>
        <strain evidence="14 15">YH101</strain>
    </source>
</reference>
<dbReference type="GO" id="GO:0033202">
    <property type="term" value="C:DNA helicase complex"/>
    <property type="evidence" value="ECO:0007669"/>
    <property type="project" value="TreeGrafter"/>
</dbReference>
<feature type="binding site" evidence="12">
    <location>
        <begin position="21"/>
        <end position="28"/>
    </location>
    <ligand>
        <name>ATP</name>
        <dbReference type="ChEBI" id="CHEBI:30616"/>
    </ligand>
</feature>
<dbReference type="GO" id="GO:0016887">
    <property type="term" value="F:ATP hydrolysis activity"/>
    <property type="evidence" value="ECO:0007669"/>
    <property type="project" value="RHEA"/>
</dbReference>
<dbReference type="InterPro" id="IPR014016">
    <property type="entry name" value="UvrD-like_ATP-bd"/>
</dbReference>
<dbReference type="Gene3D" id="3.40.50.300">
    <property type="entry name" value="P-loop containing nucleotide triphosphate hydrolases"/>
    <property type="match status" value="3"/>
</dbReference>
<dbReference type="GO" id="GO:0005524">
    <property type="term" value="F:ATP binding"/>
    <property type="evidence" value="ECO:0007669"/>
    <property type="project" value="UniProtKB-UniRule"/>
</dbReference>
<evidence type="ECO:0000256" key="12">
    <source>
        <dbReference type="PROSITE-ProRule" id="PRU00560"/>
    </source>
</evidence>
<keyword evidence="4 12" id="KW-0347">Helicase</keyword>
<accession>A0A2P2DYX4</accession>
<evidence type="ECO:0000256" key="10">
    <source>
        <dbReference type="ARBA" id="ARBA00034923"/>
    </source>
</evidence>
<dbReference type="PROSITE" id="PS51198">
    <property type="entry name" value="UVRD_HELICASE_ATP_BIND"/>
    <property type="match status" value="1"/>
</dbReference>
<evidence type="ECO:0000313" key="15">
    <source>
        <dbReference type="Proteomes" id="UP000245133"/>
    </source>
</evidence>
<evidence type="ECO:0000256" key="8">
    <source>
        <dbReference type="ARBA" id="ARBA00034617"/>
    </source>
</evidence>
<evidence type="ECO:0000256" key="6">
    <source>
        <dbReference type="ARBA" id="ARBA00023125"/>
    </source>
</evidence>
<dbReference type="PANTHER" id="PTHR11070:SF2">
    <property type="entry name" value="ATP-DEPENDENT DNA HELICASE SRS2"/>
    <property type="match status" value="1"/>
</dbReference>
<comment type="similarity">
    <text evidence="1">Belongs to the helicase family. UvrD subfamily.</text>
</comment>
<keyword evidence="3 12" id="KW-0378">Hydrolase</keyword>
<dbReference type="Gene3D" id="1.10.10.160">
    <property type="match status" value="1"/>
</dbReference>
<keyword evidence="7" id="KW-0413">Isomerase</keyword>
<sequence length="436" mass="50993">MWSDEQQRIIESKEPIKQIIAAAGSGKTATLMGILTHLEKDPSFLPEKTLLITFTNKATEELSHRIAGLGLSSCYHISTFHAFCYRNLNLYHPLFKRHSIVILAEEEKIKFTLEFLTNYKFQVGGIPFALLFQRNAYLLRTEFPEIFFTYQSELRTWKTKSYRYEFDDLPQFIFEGLQNKEDWTTEIKNRYNYIFVDEFQDTDFSQLHILKMMQPRNITVVGDDWQAIYGFRGASVEPFLEFPKFFPGAVQFLLSTNYRSLSGIVNLSTHAIRKNKDKIDKQVFAHRKGCALFERIEFPQETTKVTQGILERVQTYFTQDTDSILLVRSNYRKHEWKRAGLRDEQVSTIHAAKGLEYSTVLLDLSTGWTISQSQIKESLEEERRILYVGLSRSKNRIVLIGRKPVQNRVSLEDLFYSDFRGFNDSGKLTLLRNPLW</sequence>
<evidence type="ECO:0000259" key="13">
    <source>
        <dbReference type="PROSITE" id="PS51198"/>
    </source>
</evidence>
<feature type="domain" description="UvrD-like helicase ATP-binding" evidence="13">
    <location>
        <begin position="1"/>
        <end position="261"/>
    </location>
</feature>
<dbReference type="EC" id="5.6.2.4" evidence="9"/>
<name>A0A2P2DYX4_9LEPT</name>
<evidence type="ECO:0000256" key="9">
    <source>
        <dbReference type="ARBA" id="ARBA00034808"/>
    </source>
</evidence>
<evidence type="ECO:0000256" key="7">
    <source>
        <dbReference type="ARBA" id="ARBA00023235"/>
    </source>
</evidence>
<keyword evidence="2 12" id="KW-0547">Nucleotide-binding</keyword>
<comment type="catalytic activity">
    <reaction evidence="8">
        <text>Couples ATP hydrolysis with the unwinding of duplex DNA by translocating in the 3'-5' direction.</text>
        <dbReference type="EC" id="5.6.2.4"/>
    </reaction>
</comment>
<evidence type="ECO:0000256" key="11">
    <source>
        <dbReference type="ARBA" id="ARBA00048988"/>
    </source>
</evidence>
<keyword evidence="15" id="KW-1185">Reference proteome</keyword>
<dbReference type="RefSeq" id="WP_167836938.1">
    <property type="nucleotide sequence ID" value="NZ_BFBB01000003.1"/>
</dbReference>
<evidence type="ECO:0000313" key="14">
    <source>
        <dbReference type="EMBL" id="GBF49828.1"/>
    </source>
</evidence>
<gene>
    <name evidence="14" type="ORF">LPTSP4_13470</name>
</gene>
<dbReference type="PANTHER" id="PTHR11070">
    <property type="entry name" value="UVRD / RECB / PCRA DNA HELICASE FAMILY MEMBER"/>
    <property type="match status" value="1"/>
</dbReference>
<dbReference type="GO" id="GO:0005829">
    <property type="term" value="C:cytosol"/>
    <property type="evidence" value="ECO:0007669"/>
    <property type="project" value="TreeGrafter"/>
</dbReference>
<organism evidence="14 15">
    <name type="scientific">Leptospira ryugenii</name>
    <dbReference type="NCBI Taxonomy" id="1917863"/>
    <lineage>
        <taxon>Bacteria</taxon>
        <taxon>Pseudomonadati</taxon>
        <taxon>Spirochaetota</taxon>
        <taxon>Spirochaetia</taxon>
        <taxon>Leptospirales</taxon>
        <taxon>Leptospiraceae</taxon>
        <taxon>Leptospira</taxon>
    </lineage>
</organism>
<dbReference type="AlphaFoldDB" id="A0A2P2DYX4"/>
<dbReference type="InterPro" id="IPR013986">
    <property type="entry name" value="DExx_box_DNA_helicase_dom_sf"/>
</dbReference>
<evidence type="ECO:0000256" key="5">
    <source>
        <dbReference type="ARBA" id="ARBA00022840"/>
    </source>
</evidence>
<dbReference type="InterPro" id="IPR000212">
    <property type="entry name" value="DNA_helicase_UvrD/REP"/>
</dbReference>
<dbReference type="Proteomes" id="UP000245133">
    <property type="component" value="Unassembled WGS sequence"/>
</dbReference>
<keyword evidence="5 12" id="KW-0067">ATP-binding</keyword>
<comment type="catalytic activity">
    <reaction evidence="11">
        <text>ATP + H2O = ADP + phosphate + H(+)</text>
        <dbReference type="Rhea" id="RHEA:13065"/>
        <dbReference type="ChEBI" id="CHEBI:15377"/>
        <dbReference type="ChEBI" id="CHEBI:15378"/>
        <dbReference type="ChEBI" id="CHEBI:30616"/>
        <dbReference type="ChEBI" id="CHEBI:43474"/>
        <dbReference type="ChEBI" id="CHEBI:456216"/>
        <dbReference type="EC" id="5.6.2.4"/>
    </reaction>
</comment>
<evidence type="ECO:0000256" key="1">
    <source>
        <dbReference type="ARBA" id="ARBA00009922"/>
    </source>
</evidence>
<dbReference type="GO" id="GO:0043138">
    <property type="term" value="F:3'-5' DNA helicase activity"/>
    <property type="evidence" value="ECO:0007669"/>
    <property type="project" value="UniProtKB-EC"/>
</dbReference>
<protein>
    <recommendedName>
        <fullName evidence="9">DNA 3'-5' helicase</fullName>
        <ecNumber evidence="9">5.6.2.4</ecNumber>
    </recommendedName>
    <alternativeName>
        <fullName evidence="10">DNA 3'-5' helicase II</fullName>
    </alternativeName>
</protein>
<dbReference type="CDD" id="cd17932">
    <property type="entry name" value="DEXQc_UvrD"/>
    <property type="match status" value="1"/>
</dbReference>
<keyword evidence="6" id="KW-0238">DNA-binding</keyword>
<dbReference type="GO" id="GO:0003677">
    <property type="term" value="F:DNA binding"/>
    <property type="evidence" value="ECO:0007669"/>
    <property type="project" value="UniProtKB-KW"/>
</dbReference>
<dbReference type="InterPro" id="IPR027417">
    <property type="entry name" value="P-loop_NTPase"/>
</dbReference>
<dbReference type="Pfam" id="PF13361">
    <property type="entry name" value="UvrD_C"/>
    <property type="match status" value="1"/>
</dbReference>
<dbReference type="InterPro" id="IPR014017">
    <property type="entry name" value="DNA_helicase_UvrD-like_C"/>
</dbReference>
<proteinExistence type="inferred from homology"/>
<dbReference type="EMBL" id="BFBB01000003">
    <property type="protein sequence ID" value="GBF49828.1"/>
    <property type="molecule type" value="Genomic_DNA"/>
</dbReference>
<comment type="caution">
    <text evidence="14">The sequence shown here is derived from an EMBL/GenBank/DDBJ whole genome shotgun (WGS) entry which is preliminary data.</text>
</comment>
<dbReference type="GO" id="GO:0000725">
    <property type="term" value="P:recombinational repair"/>
    <property type="evidence" value="ECO:0007669"/>
    <property type="project" value="TreeGrafter"/>
</dbReference>
<dbReference type="Pfam" id="PF00580">
    <property type="entry name" value="UvrD-helicase"/>
    <property type="match status" value="2"/>
</dbReference>
<dbReference type="SUPFAM" id="SSF52540">
    <property type="entry name" value="P-loop containing nucleoside triphosphate hydrolases"/>
    <property type="match status" value="1"/>
</dbReference>
<evidence type="ECO:0000256" key="2">
    <source>
        <dbReference type="ARBA" id="ARBA00022741"/>
    </source>
</evidence>